<dbReference type="AlphaFoldDB" id="A0A1D1UVZ3"/>
<keyword evidence="2" id="KW-0812">Transmembrane</keyword>
<dbReference type="EMBL" id="BDGG01000002">
    <property type="protein sequence ID" value="GAU92645.1"/>
    <property type="molecule type" value="Genomic_DNA"/>
</dbReference>
<keyword evidence="1" id="KW-0175">Coiled coil</keyword>
<feature type="chain" id="PRO_5008897668" evidence="3">
    <location>
        <begin position="24"/>
        <end position="260"/>
    </location>
</feature>
<evidence type="ECO:0000256" key="3">
    <source>
        <dbReference type="SAM" id="SignalP"/>
    </source>
</evidence>
<sequence>MEFSLRAIPCVTILAILVNSAASSVAPIIAMNTVLAADANRAARSKVEAPAMLAPTATAKAVEVDTDSSPLATMEKSIMTKNETSAEMAIVSDGVFLKQILLGAFFPDGLKDMKEKAVMNNELDTEMEKPSPKLRKDSNVMEGIRDELREIRIILANKEARVQYKEHMAEMDRLDDDNSLSMSDFFFLFLLGLMFIFLFRALRRGCVGKHDAQQTKETQWTAVDNACIASSPPSYTEDMAYSSTVVNETTPVSTTVNTRA</sequence>
<keyword evidence="3" id="KW-0732">Signal</keyword>
<keyword evidence="5" id="KW-1185">Reference proteome</keyword>
<accession>A0A1D1UVZ3</accession>
<organism evidence="4 5">
    <name type="scientific">Ramazzottius varieornatus</name>
    <name type="common">Water bear</name>
    <name type="synonym">Tardigrade</name>
    <dbReference type="NCBI Taxonomy" id="947166"/>
    <lineage>
        <taxon>Eukaryota</taxon>
        <taxon>Metazoa</taxon>
        <taxon>Ecdysozoa</taxon>
        <taxon>Tardigrada</taxon>
        <taxon>Eutardigrada</taxon>
        <taxon>Parachela</taxon>
        <taxon>Hypsibioidea</taxon>
        <taxon>Ramazzottiidae</taxon>
        <taxon>Ramazzottius</taxon>
    </lineage>
</organism>
<evidence type="ECO:0000313" key="4">
    <source>
        <dbReference type="EMBL" id="GAU92645.1"/>
    </source>
</evidence>
<keyword evidence="2" id="KW-1133">Transmembrane helix</keyword>
<feature type="coiled-coil region" evidence="1">
    <location>
        <begin position="141"/>
        <end position="177"/>
    </location>
</feature>
<dbReference type="Proteomes" id="UP000186922">
    <property type="component" value="Unassembled WGS sequence"/>
</dbReference>
<proteinExistence type="predicted"/>
<name>A0A1D1UVZ3_RAMVA</name>
<evidence type="ECO:0000313" key="5">
    <source>
        <dbReference type="Proteomes" id="UP000186922"/>
    </source>
</evidence>
<protein>
    <submittedName>
        <fullName evidence="4">Uncharacterized protein</fullName>
    </submittedName>
</protein>
<keyword evidence="2" id="KW-0472">Membrane</keyword>
<evidence type="ECO:0000256" key="1">
    <source>
        <dbReference type="SAM" id="Coils"/>
    </source>
</evidence>
<reference evidence="4 5" key="1">
    <citation type="journal article" date="2016" name="Nat. Commun.">
        <title>Extremotolerant tardigrade genome and improved radiotolerance of human cultured cells by tardigrade-unique protein.</title>
        <authorList>
            <person name="Hashimoto T."/>
            <person name="Horikawa D.D."/>
            <person name="Saito Y."/>
            <person name="Kuwahara H."/>
            <person name="Kozuka-Hata H."/>
            <person name="Shin-I T."/>
            <person name="Minakuchi Y."/>
            <person name="Ohishi K."/>
            <person name="Motoyama A."/>
            <person name="Aizu T."/>
            <person name="Enomoto A."/>
            <person name="Kondo K."/>
            <person name="Tanaka S."/>
            <person name="Hara Y."/>
            <person name="Koshikawa S."/>
            <person name="Sagara H."/>
            <person name="Miura T."/>
            <person name="Yokobori S."/>
            <person name="Miyagawa K."/>
            <person name="Suzuki Y."/>
            <person name="Kubo T."/>
            <person name="Oyama M."/>
            <person name="Kohara Y."/>
            <person name="Fujiyama A."/>
            <person name="Arakawa K."/>
            <person name="Katayama T."/>
            <person name="Toyoda A."/>
            <person name="Kunieda T."/>
        </authorList>
    </citation>
    <scope>NUCLEOTIDE SEQUENCE [LARGE SCALE GENOMIC DNA]</scope>
    <source>
        <strain evidence="4 5">YOKOZUNA-1</strain>
    </source>
</reference>
<comment type="caution">
    <text evidence="4">The sequence shown here is derived from an EMBL/GenBank/DDBJ whole genome shotgun (WGS) entry which is preliminary data.</text>
</comment>
<feature type="transmembrane region" description="Helical" evidence="2">
    <location>
        <begin position="185"/>
        <end position="202"/>
    </location>
</feature>
<gene>
    <name evidence="4" type="primary">RvY_04698-1</name>
    <name evidence="4" type="synonym">RvY_04698.1</name>
    <name evidence="4" type="ORF">RvY_04698</name>
</gene>
<evidence type="ECO:0000256" key="2">
    <source>
        <dbReference type="SAM" id="Phobius"/>
    </source>
</evidence>
<feature type="signal peptide" evidence="3">
    <location>
        <begin position="1"/>
        <end position="23"/>
    </location>
</feature>